<dbReference type="Pfam" id="PF00069">
    <property type="entry name" value="Pkinase"/>
    <property type="match status" value="1"/>
</dbReference>
<keyword evidence="2" id="KW-0472">Membrane</keyword>
<keyword evidence="2" id="KW-0812">Transmembrane</keyword>
<accession>A0A6J1BHM9</accession>
<dbReference type="Proteomes" id="UP000504621">
    <property type="component" value="Unplaced"/>
</dbReference>
<gene>
    <name evidence="6" type="primary">LOC110426807</name>
</gene>
<dbReference type="Gene3D" id="1.10.510.10">
    <property type="entry name" value="Transferase(Phosphotransferase) domain 1"/>
    <property type="match status" value="1"/>
</dbReference>
<feature type="signal peptide" evidence="3">
    <location>
        <begin position="1"/>
        <end position="37"/>
    </location>
</feature>
<keyword evidence="3" id="KW-0732">Signal</keyword>
<dbReference type="CDD" id="cd14066">
    <property type="entry name" value="STKc_IRAK"/>
    <property type="match status" value="1"/>
</dbReference>
<dbReference type="Gene3D" id="3.30.200.20">
    <property type="entry name" value="Phosphorylase Kinase, domain 1"/>
    <property type="match status" value="1"/>
</dbReference>
<evidence type="ECO:0000256" key="2">
    <source>
        <dbReference type="SAM" id="Phobius"/>
    </source>
</evidence>
<name>A0A6J1BHM9_9ROSI</name>
<evidence type="ECO:0000259" key="4">
    <source>
        <dbReference type="PROSITE" id="PS50011"/>
    </source>
</evidence>
<sequence>MTLVFVCGFVASMEKRSCTLSLLLLLLLCFHLTTVQCEGRLIRHLSSLPPSLSTPQEFKIGFKRIILSIALGILTGLIGAILFALLIKFAVQYMNQTPILKGPVIFSPKISAKTLQSALSTENQLLGSSSNGKYYKTVLDNGLTVAVKVLEPFDNGSPERHSKSVKRRIQQELEILASLRHRHLMSLRAYVRESDRFSLVYDYMPTGSLEDAMNRVRGNQLQLGWDVRLRIAVGVIKGLQYLHFTCIPQILHYNLKPTNVMLDAELEPRLADCGLAKLMPNIDRATSGYGAPECFENCSFNSNRYTDKSDIFSFGMILGVLLTGRDPTDPFFGEAASGGSLGQWLRHLQQAGEAREALDKSIVGEEVEEDEMLMAVRIAVVCLSDLPADRPSSDELVPMLTQLHSF</sequence>
<dbReference type="AlphaFoldDB" id="A0A6J1BHM9"/>
<evidence type="ECO:0000256" key="3">
    <source>
        <dbReference type="SAM" id="SignalP"/>
    </source>
</evidence>
<dbReference type="RefSeq" id="XP_021297789.1">
    <property type="nucleotide sequence ID" value="XM_021442114.1"/>
</dbReference>
<proteinExistence type="predicted"/>
<feature type="domain" description="Protein kinase" evidence="4">
    <location>
        <begin position="120"/>
        <end position="406"/>
    </location>
</feature>
<dbReference type="PROSITE" id="PS50011">
    <property type="entry name" value="PROTEIN_KINASE_DOM"/>
    <property type="match status" value="1"/>
</dbReference>
<dbReference type="GeneID" id="110426807"/>
<dbReference type="OrthoDB" id="4062651at2759"/>
<evidence type="ECO:0000313" key="6">
    <source>
        <dbReference type="RefSeq" id="XP_021297789.1"/>
    </source>
</evidence>
<keyword evidence="2" id="KW-1133">Transmembrane helix</keyword>
<dbReference type="GO" id="GO:0016020">
    <property type="term" value="C:membrane"/>
    <property type="evidence" value="ECO:0007669"/>
    <property type="project" value="UniProtKB-SubCell"/>
</dbReference>
<dbReference type="InterPro" id="IPR011009">
    <property type="entry name" value="Kinase-like_dom_sf"/>
</dbReference>
<protein>
    <submittedName>
        <fullName evidence="6">Inactive leucine-rich repeat receptor-like protein kinase CORYNE isoform X1</fullName>
    </submittedName>
</protein>
<organism evidence="5 6">
    <name type="scientific">Herrania umbratica</name>
    <dbReference type="NCBI Taxonomy" id="108875"/>
    <lineage>
        <taxon>Eukaryota</taxon>
        <taxon>Viridiplantae</taxon>
        <taxon>Streptophyta</taxon>
        <taxon>Embryophyta</taxon>
        <taxon>Tracheophyta</taxon>
        <taxon>Spermatophyta</taxon>
        <taxon>Magnoliopsida</taxon>
        <taxon>eudicotyledons</taxon>
        <taxon>Gunneridae</taxon>
        <taxon>Pentapetalae</taxon>
        <taxon>rosids</taxon>
        <taxon>malvids</taxon>
        <taxon>Malvales</taxon>
        <taxon>Malvaceae</taxon>
        <taxon>Byttnerioideae</taxon>
        <taxon>Herrania</taxon>
    </lineage>
</organism>
<evidence type="ECO:0000313" key="5">
    <source>
        <dbReference type="Proteomes" id="UP000504621"/>
    </source>
</evidence>
<dbReference type="InterPro" id="IPR051824">
    <property type="entry name" value="LRR_Rcpt-Like_S/T_Kinase"/>
</dbReference>
<dbReference type="GO" id="GO:0005524">
    <property type="term" value="F:ATP binding"/>
    <property type="evidence" value="ECO:0007669"/>
    <property type="project" value="InterPro"/>
</dbReference>
<comment type="subcellular location">
    <subcellularLocation>
        <location evidence="1">Membrane</location>
        <topology evidence="1">Single-pass type I membrane protein</topology>
    </subcellularLocation>
</comment>
<evidence type="ECO:0000256" key="1">
    <source>
        <dbReference type="ARBA" id="ARBA00004479"/>
    </source>
</evidence>
<dbReference type="FunFam" id="3.30.200.20:FF:000669">
    <property type="entry name" value="Inactive leucine-rich repeat receptor-like protein kinase CORYNE"/>
    <property type="match status" value="1"/>
</dbReference>
<dbReference type="PANTHER" id="PTHR48006">
    <property type="entry name" value="LEUCINE-RICH REPEAT-CONTAINING PROTEIN DDB_G0281931-RELATED"/>
    <property type="match status" value="1"/>
</dbReference>
<dbReference type="GO" id="GO:0004672">
    <property type="term" value="F:protein kinase activity"/>
    <property type="evidence" value="ECO:0007669"/>
    <property type="project" value="InterPro"/>
</dbReference>
<dbReference type="InterPro" id="IPR000719">
    <property type="entry name" value="Prot_kinase_dom"/>
</dbReference>
<dbReference type="PANTHER" id="PTHR48006:SF100">
    <property type="entry name" value="LRR RECEPTOR-LIKE SERINE_THREONINE-KINASE-RELATED"/>
    <property type="match status" value="1"/>
</dbReference>
<reference evidence="6" key="1">
    <citation type="submission" date="2025-08" db="UniProtKB">
        <authorList>
            <consortium name="RefSeq"/>
        </authorList>
    </citation>
    <scope>IDENTIFICATION</scope>
    <source>
        <tissue evidence="6">Leaf</tissue>
    </source>
</reference>
<dbReference type="FunFam" id="1.10.510.10:FF:000583">
    <property type="entry name" value="Inactive leucine-rich repeat receptor-like protein kinase CORYNE"/>
    <property type="match status" value="1"/>
</dbReference>
<feature type="chain" id="PRO_5026812279" evidence="3">
    <location>
        <begin position="38"/>
        <end position="406"/>
    </location>
</feature>
<keyword evidence="5" id="KW-1185">Reference proteome</keyword>
<feature type="transmembrane region" description="Helical" evidence="2">
    <location>
        <begin position="61"/>
        <end position="87"/>
    </location>
</feature>
<dbReference type="SUPFAM" id="SSF56112">
    <property type="entry name" value="Protein kinase-like (PK-like)"/>
    <property type="match status" value="1"/>
</dbReference>